<keyword evidence="12" id="KW-1185">Reference proteome</keyword>
<evidence type="ECO:0000256" key="4">
    <source>
        <dbReference type="ARBA" id="ARBA00022676"/>
    </source>
</evidence>
<feature type="transmembrane region" description="Helical" evidence="10">
    <location>
        <begin position="412"/>
        <end position="429"/>
    </location>
</feature>
<feature type="transmembrane region" description="Helical" evidence="10">
    <location>
        <begin position="195"/>
        <end position="219"/>
    </location>
</feature>
<dbReference type="Proteomes" id="UP001526426">
    <property type="component" value="Unassembled WGS sequence"/>
</dbReference>
<dbReference type="EMBL" id="JAIHOM010000032">
    <property type="protein sequence ID" value="MCW6036255.1"/>
    <property type="molecule type" value="Genomic_DNA"/>
</dbReference>
<evidence type="ECO:0000256" key="2">
    <source>
        <dbReference type="ARBA" id="ARBA00004687"/>
    </source>
</evidence>
<dbReference type="PANTHER" id="PTHR12468">
    <property type="entry name" value="GPI MANNOSYLTRANSFERASE 2"/>
    <property type="match status" value="1"/>
</dbReference>
<organism evidence="11 12">
    <name type="scientific">Spirulina subsalsa FACHB-351</name>
    <dbReference type="NCBI Taxonomy" id="234711"/>
    <lineage>
        <taxon>Bacteria</taxon>
        <taxon>Bacillati</taxon>
        <taxon>Cyanobacteriota</taxon>
        <taxon>Cyanophyceae</taxon>
        <taxon>Spirulinales</taxon>
        <taxon>Spirulinaceae</taxon>
        <taxon>Spirulina</taxon>
    </lineage>
</organism>
<evidence type="ECO:0000256" key="9">
    <source>
        <dbReference type="ARBA" id="ARBA00023136"/>
    </source>
</evidence>
<sequence>MAHNQLNTKFNIQSLKQFNLQQFALQSDFNFVLTMWGLSRLLILLTFWGIAPLIPVPPRGVSAVIGLEALSWWDGQWYIEIAKEGYSYVNDHQYHSVAFFPLLPLLMRGLMVFGFSPLVAGILINNTAFFGALLLIYYWLKEKHGERVARWSVATLSWCPYSLYGTVLYTEGLFLLLTTATLWCFEKEQYGKVALLGILTTATRSPGVAMIPAFLIMAVWKRKPPVAYLASVAMAGGIVLYSVYCGLKFGDPLAFANVQIAWGRIRGFDWVDWQRVLMYTIIGVQNWNNRQIQDVFYPVMVLLIGWLGLSFWYFRARLGAFSSYGMVGLLLILWLLAGDSFLRLGMVWGGLILLLVSCRKLSPVVILYGLFNLGIILSSGRSGSSERLAYGIVSLSMGAGLVLARYPRFGYGLMGFFGLLLVTVTIRFAQQTWVA</sequence>
<feature type="transmembrane region" description="Helical" evidence="10">
    <location>
        <begin position="161"/>
        <end position="183"/>
    </location>
</feature>
<evidence type="ECO:0000256" key="3">
    <source>
        <dbReference type="ARBA" id="ARBA00022502"/>
    </source>
</evidence>
<feature type="transmembrane region" description="Helical" evidence="10">
    <location>
        <begin position="321"/>
        <end position="342"/>
    </location>
</feature>
<feature type="transmembrane region" description="Helical" evidence="10">
    <location>
        <begin position="226"/>
        <end position="244"/>
    </location>
</feature>
<proteinExistence type="predicted"/>
<dbReference type="InterPro" id="IPR007315">
    <property type="entry name" value="PIG-V/Gpi18"/>
</dbReference>
<feature type="transmembrane region" description="Helical" evidence="10">
    <location>
        <begin position="388"/>
        <end position="406"/>
    </location>
</feature>
<comment type="pathway">
    <text evidence="2">Glycolipid biosynthesis; glycosylphosphatidylinositol-anchor biosynthesis.</text>
</comment>
<gene>
    <name evidence="11" type="ORF">K4A83_08215</name>
</gene>
<evidence type="ECO:0000256" key="8">
    <source>
        <dbReference type="ARBA" id="ARBA00022989"/>
    </source>
</evidence>
<feature type="transmembrane region" description="Helical" evidence="10">
    <location>
        <begin position="348"/>
        <end position="376"/>
    </location>
</feature>
<dbReference type="RefSeq" id="WP_265264002.1">
    <property type="nucleotide sequence ID" value="NZ_JAIHOM010000032.1"/>
</dbReference>
<evidence type="ECO:0000256" key="7">
    <source>
        <dbReference type="ARBA" id="ARBA00022824"/>
    </source>
</evidence>
<feature type="transmembrane region" description="Helical" evidence="10">
    <location>
        <begin position="110"/>
        <end position="140"/>
    </location>
</feature>
<evidence type="ECO:0000313" key="11">
    <source>
        <dbReference type="EMBL" id="MCW6036255.1"/>
    </source>
</evidence>
<keyword evidence="9 10" id="KW-0472">Membrane</keyword>
<evidence type="ECO:0000256" key="1">
    <source>
        <dbReference type="ARBA" id="ARBA00004477"/>
    </source>
</evidence>
<keyword evidence="5" id="KW-0808">Transferase</keyword>
<name>A0ABT3L452_9CYAN</name>
<comment type="subcellular location">
    <subcellularLocation>
        <location evidence="1">Endoplasmic reticulum membrane</location>
        <topology evidence="1">Multi-pass membrane protein</topology>
    </subcellularLocation>
</comment>
<evidence type="ECO:0000256" key="6">
    <source>
        <dbReference type="ARBA" id="ARBA00022692"/>
    </source>
</evidence>
<keyword evidence="7" id="KW-0256">Endoplasmic reticulum</keyword>
<evidence type="ECO:0000256" key="5">
    <source>
        <dbReference type="ARBA" id="ARBA00022679"/>
    </source>
</evidence>
<keyword evidence="3" id="KW-0337">GPI-anchor biosynthesis</keyword>
<protein>
    <recommendedName>
        <fullName evidence="13">Glycosyltransferase RgtA/B/C/D-like domain-containing protein</fullName>
    </recommendedName>
</protein>
<feature type="transmembrane region" description="Helical" evidence="10">
    <location>
        <begin position="29"/>
        <end position="51"/>
    </location>
</feature>
<comment type="caution">
    <text evidence="11">The sequence shown here is derived from an EMBL/GenBank/DDBJ whole genome shotgun (WGS) entry which is preliminary data.</text>
</comment>
<reference evidence="11 12" key="1">
    <citation type="submission" date="2021-08" db="EMBL/GenBank/DDBJ databases">
        <title>Draft genome sequence of Spirulina subsalsa with high tolerance to salinity and hype-accumulation of phycocyanin.</title>
        <authorList>
            <person name="Pei H."/>
            <person name="Jiang L."/>
        </authorList>
    </citation>
    <scope>NUCLEOTIDE SEQUENCE [LARGE SCALE GENOMIC DNA]</scope>
    <source>
        <strain evidence="11 12">FACHB-351</strain>
    </source>
</reference>
<keyword evidence="6 10" id="KW-0812">Transmembrane</keyword>
<accession>A0ABT3L452</accession>
<evidence type="ECO:0000256" key="10">
    <source>
        <dbReference type="SAM" id="Phobius"/>
    </source>
</evidence>
<feature type="transmembrane region" description="Helical" evidence="10">
    <location>
        <begin position="295"/>
        <end position="314"/>
    </location>
</feature>
<keyword evidence="4" id="KW-0328">Glycosyltransferase</keyword>
<dbReference type="PANTHER" id="PTHR12468:SF2">
    <property type="entry name" value="GPI MANNOSYLTRANSFERASE 2"/>
    <property type="match status" value="1"/>
</dbReference>
<evidence type="ECO:0008006" key="13">
    <source>
        <dbReference type="Google" id="ProtNLM"/>
    </source>
</evidence>
<keyword evidence="8 10" id="KW-1133">Transmembrane helix</keyword>
<evidence type="ECO:0000313" key="12">
    <source>
        <dbReference type="Proteomes" id="UP001526426"/>
    </source>
</evidence>